<gene>
    <name evidence="5" type="ORF">DP939_20665</name>
</gene>
<name>A0A366LY51_9ACTN</name>
<reference evidence="5 6" key="1">
    <citation type="submission" date="2018-06" db="EMBL/GenBank/DDBJ databases">
        <title>Sphaerisporangium craniellae sp. nov., isolated from a marine sponge in the South China Sea.</title>
        <authorList>
            <person name="Li L."/>
        </authorList>
    </citation>
    <scope>NUCLEOTIDE SEQUENCE [LARGE SCALE GENOMIC DNA]</scope>
    <source>
        <strain evidence="5 6">LHW63015</strain>
    </source>
</reference>
<dbReference type="PROSITE" id="PS51347">
    <property type="entry name" value="PHOSPHOTRIESTERASE_2"/>
    <property type="match status" value="1"/>
</dbReference>
<keyword evidence="2" id="KW-0378">Hydrolase</keyword>
<dbReference type="PIRSF" id="PIRSF016839">
    <property type="entry name" value="PhP"/>
    <property type="match status" value="1"/>
</dbReference>
<dbReference type="PANTHER" id="PTHR10819:SF3">
    <property type="entry name" value="PHOSPHOTRIESTERASE-RELATED PROTEIN"/>
    <property type="match status" value="1"/>
</dbReference>
<dbReference type="Gene3D" id="3.20.20.140">
    <property type="entry name" value="Metal-dependent hydrolases"/>
    <property type="match status" value="1"/>
</dbReference>
<dbReference type="SUPFAM" id="SSF51556">
    <property type="entry name" value="Metallo-dependent hydrolases"/>
    <property type="match status" value="1"/>
</dbReference>
<evidence type="ECO:0000256" key="4">
    <source>
        <dbReference type="PROSITE-ProRule" id="PRU00679"/>
    </source>
</evidence>
<accession>A0A366LY51</accession>
<sequence length="314" mass="34403">MTLIETVAGPVEHTELGRTLAHEQLLTVSEPLLTQFPHLYDREAMYTAAVETVRGVQAHGVRTIIDPCVAMLGRDVAFHARVAAETGVNLVVATGLYTYNVLPPYFQWRDADALADALVHDIEQGIQGTSIKAAFIKCATDEPGITPDVEKVLRASARAHLRTGRPIMAHSHAATRTGLEQARIFREEGVDLRAVQIAHTGDSDDLGYIEELLDLGVWIGMDRFGVEGLLSLERRAATVAKLCARGHTGRMMLSQDYSAFNDWVPADKLALFAPAWSMTLLFETVLPRLAELGVGHDQIDEMLERNPAAWLSGS</sequence>
<evidence type="ECO:0000313" key="6">
    <source>
        <dbReference type="Proteomes" id="UP000253303"/>
    </source>
</evidence>
<protein>
    <submittedName>
        <fullName evidence="5">Phosphotriesterase</fullName>
    </submittedName>
</protein>
<dbReference type="InterPro" id="IPR032466">
    <property type="entry name" value="Metal_Hydrolase"/>
</dbReference>
<dbReference type="AlphaFoldDB" id="A0A366LY51"/>
<evidence type="ECO:0000256" key="3">
    <source>
        <dbReference type="PIRSR" id="PIRSR601559-50"/>
    </source>
</evidence>
<organism evidence="5 6">
    <name type="scientific">Spongiactinospora rosea</name>
    <dbReference type="NCBI Taxonomy" id="2248750"/>
    <lineage>
        <taxon>Bacteria</taxon>
        <taxon>Bacillati</taxon>
        <taxon>Actinomycetota</taxon>
        <taxon>Actinomycetes</taxon>
        <taxon>Streptosporangiales</taxon>
        <taxon>Streptosporangiaceae</taxon>
        <taxon>Spongiactinospora</taxon>
    </lineage>
</organism>
<evidence type="ECO:0000313" key="5">
    <source>
        <dbReference type="EMBL" id="RBQ18289.1"/>
    </source>
</evidence>
<dbReference type="GO" id="GO:0016787">
    <property type="term" value="F:hydrolase activity"/>
    <property type="evidence" value="ECO:0007669"/>
    <property type="project" value="UniProtKB-KW"/>
</dbReference>
<dbReference type="PANTHER" id="PTHR10819">
    <property type="entry name" value="PHOSPHOTRIESTERASE-RELATED"/>
    <property type="match status" value="1"/>
</dbReference>
<dbReference type="InterPro" id="IPR001559">
    <property type="entry name" value="Phosphotriesterase"/>
</dbReference>
<feature type="modified residue" description="N6-carboxylysine" evidence="3 4">
    <location>
        <position position="137"/>
    </location>
</feature>
<dbReference type="Proteomes" id="UP000253303">
    <property type="component" value="Unassembled WGS sequence"/>
</dbReference>
<keyword evidence="6" id="KW-1185">Reference proteome</keyword>
<dbReference type="EMBL" id="QMEY01000008">
    <property type="protein sequence ID" value="RBQ18289.1"/>
    <property type="molecule type" value="Genomic_DNA"/>
</dbReference>
<dbReference type="Pfam" id="PF02126">
    <property type="entry name" value="PTE"/>
    <property type="match status" value="1"/>
</dbReference>
<comment type="caution">
    <text evidence="5">The sequence shown here is derived from an EMBL/GenBank/DDBJ whole genome shotgun (WGS) entry which is preliminary data.</text>
</comment>
<keyword evidence="1" id="KW-0479">Metal-binding</keyword>
<dbReference type="OrthoDB" id="9795018at2"/>
<comment type="similarity">
    <text evidence="4">Belongs to the metallo-dependent hydrolases superfamily. Phosphotriesterase family.</text>
</comment>
<proteinExistence type="inferred from homology"/>
<evidence type="ECO:0000256" key="1">
    <source>
        <dbReference type="ARBA" id="ARBA00022723"/>
    </source>
</evidence>
<dbReference type="RefSeq" id="WP_113982368.1">
    <property type="nucleotide sequence ID" value="NZ_QMEY01000008.1"/>
</dbReference>
<dbReference type="GO" id="GO:0008270">
    <property type="term" value="F:zinc ion binding"/>
    <property type="evidence" value="ECO:0007669"/>
    <property type="project" value="InterPro"/>
</dbReference>
<evidence type="ECO:0000256" key="2">
    <source>
        <dbReference type="ARBA" id="ARBA00022801"/>
    </source>
</evidence>